<dbReference type="Pfam" id="PF01430">
    <property type="entry name" value="HSP33"/>
    <property type="match status" value="1"/>
</dbReference>
<keyword evidence="5 6" id="KW-0676">Redox-active center</keyword>
<keyword evidence="2 6" id="KW-0862">Zinc</keyword>
<evidence type="ECO:0000256" key="1">
    <source>
        <dbReference type="ARBA" id="ARBA00022490"/>
    </source>
</evidence>
<proteinExistence type="inferred from homology"/>
<feature type="disulfide bond" description="Redox-active" evidence="6">
    <location>
        <begin position="238"/>
        <end position="240"/>
    </location>
</feature>
<dbReference type="GO" id="GO:0005737">
    <property type="term" value="C:cytoplasm"/>
    <property type="evidence" value="ECO:0007669"/>
    <property type="project" value="UniProtKB-SubCell"/>
</dbReference>
<dbReference type="STRING" id="1499967.U27_00067"/>
<dbReference type="Gene3D" id="3.55.30.10">
    <property type="entry name" value="Hsp33 domain"/>
    <property type="match status" value="1"/>
</dbReference>
<keyword evidence="4 6" id="KW-0143">Chaperone</keyword>
<comment type="PTM">
    <text evidence="6">Under oxidizing conditions two disulfide bonds are formed involving the reactive cysteines. Under reducing conditions zinc is bound to the reactive cysteines and the protein is inactive.</text>
</comment>
<dbReference type="AlphaFoldDB" id="A0A081C6H1"/>
<evidence type="ECO:0000256" key="6">
    <source>
        <dbReference type="HAMAP-Rule" id="MF_00117"/>
    </source>
</evidence>
<sequence length="293" mass="31798">MNDYLVRILSDTGNIRALACVTTNLVNEVCQRHGASVTASAALGRVLTGSALMGALLKPGQRVAVKFEGNGPLKKILAEAESSGAVRGYVGVPQVDLPLKQGKIDVAGAIGHAGFLTVSKDLRLKEPYKGTVQLYTSEVAEDIAYYFTESEQIPSAVGLGVYVEPDARISAAGGFLIQALPPAEEHGEALDALVKRIHATPLVTELLREGATPETLLARLFADIPYEILETHPLNFQCSCSKPRMEQALIALGHQDLVALVQEREKVEVMCEFCRERYLFDRSELERLLKGIQ</sequence>
<dbReference type="InterPro" id="IPR016153">
    <property type="entry name" value="Heat_shock_Hsp33_N"/>
</dbReference>
<dbReference type="CDD" id="cd00498">
    <property type="entry name" value="Hsp33"/>
    <property type="match status" value="1"/>
</dbReference>
<keyword evidence="1 6" id="KW-0963">Cytoplasm</keyword>
<evidence type="ECO:0000256" key="3">
    <source>
        <dbReference type="ARBA" id="ARBA00023157"/>
    </source>
</evidence>
<dbReference type="NCBIfam" id="NF001033">
    <property type="entry name" value="PRK00114.1"/>
    <property type="match status" value="1"/>
</dbReference>
<dbReference type="HAMAP" id="MF_00117">
    <property type="entry name" value="HslO"/>
    <property type="match status" value="1"/>
</dbReference>
<gene>
    <name evidence="6" type="primary">hslO</name>
    <name evidence="7" type="ORF">U27_00067</name>
</gene>
<organism evidence="7">
    <name type="scientific">Vecturithrix granuli</name>
    <dbReference type="NCBI Taxonomy" id="1499967"/>
    <lineage>
        <taxon>Bacteria</taxon>
        <taxon>Candidatus Moduliflexota</taxon>
        <taxon>Candidatus Vecturitrichia</taxon>
        <taxon>Candidatus Vecturitrichales</taxon>
        <taxon>Candidatus Vecturitrichaceae</taxon>
        <taxon>Candidatus Vecturithrix</taxon>
    </lineage>
</organism>
<protein>
    <recommendedName>
        <fullName evidence="6">33 kDa chaperonin</fullName>
    </recommendedName>
    <alternativeName>
        <fullName evidence="6">Heat shock protein 33 homolog</fullName>
        <shortName evidence="6">HSP33</shortName>
    </alternativeName>
</protein>
<dbReference type="PANTHER" id="PTHR30111:SF1">
    <property type="entry name" value="33 KDA CHAPERONIN"/>
    <property type="match status" value="1"/>
</dbReference>
<evidence type="ECO:0000313" key="7">
    <source>
        <dbReference type="EMBL" id="GAK60176.1"/>
    </source>
</evidence>
<dbReference type="PANTHER" id="PTHR30111">
    <property type="entry name" value="33 KDA CHAPERONIN"/>
    <property type="match status" value="1"/>
</dbReference>
<evidence type="ECO:0000313" key="8">
    <source>
        <dbReference type="Proteomes" id="UP000030661"/>
    </source>
</evidence>
<reference evidence="7" key="1">
    <citation type="journal article" date="2015" name="PeerJ">
        <title>First genomic representation of candidate bacterial phylum KSB3 points to enhanced environmental sensing as a trigger of wastewater bulking.</title>
        <authorList>
            <person name="Sekiguchi Y."/>
            <person name="Ohashi A."/>
            <person name="Parks D.H."/>
            <person name="Yamauchi T."/>
            <person name="Tyson G.W."/>
            <person name="Hugenholtz P."/>
        </authorList>
    </citation>
    <scope>NUCLEOTIDE SEQUENCE [LARGE SCALE GENOMIC DNA]</scope>
</reference>
<dbReference type="InterPro" id="IPR000397">
    <property type="entry name" value="Heat_shock_Hsp33"/>
</dbReference>
<dbReference type="InterPro" id="IPR016154">
    <property type="entry name" value="Heat_shock_Hsp33_C"/>
</dbReference>
<comment type="similarity">
    <text evidence="6">Belongs to the HSP33 family.</text>
</comment>
<dbReference type="SUPFAM" id="SSF64397">
    <property type="entry name" value="Hsp33 domain"/>
    <property type="match status" value="1"/>
</dbReference>
<accession>A0A081C6H1</accession>
<dbReference type="HOGENOM" id="CLU_054493_1_0_0"/>
<dbReference type="PIRSF" id="PIRSF005261">
    <property type="entry name" value="Heat_shock_Hsp33"/>
    <property type="match status" value="1"/>
</dbReference>
<evidence type="ECO:0000256" key="2">
    <source>
        <dbReference type="ARBA" id="ARBA00022833"/>
    </source>
</evidence>
<dbReference type="eggNOG" id="COG1281">
    <property type="taxonomic scope" value="Bacteria"/>
</dbReference>
<dbReference type="Gene3D" id="3.90.1280.10">
    <property type="entry name" value="HSP33 redox switch-like"/>
    <property type="match status" value="1"/>
</dbReference>
<dbReference type="GO" id="GO:0042026">
    <property type="term" value="P:protein refolding"/>
    <property type="evidence" value="ECO:0007669"/>
    <property type="project" value="TreeGrafter"/>
</dbReference>
<evidence type="ECO:0000256" key="4">
    <source>
        <dbReference type="ARBA" id="ARBA00023186"/>
    </source>
</evidence>
<comment type="function">
    <text evidence="6">Redox regulated molecular chaperone. Protects both thermally unfolding and oxidatively damaged proteins from irreversible aggregation. Plays an important role in the bacterial defense system toward oxidative stress.</text>
</comment>
<dbReference type="GO" id="GO:0044183">
    <property type="term" value="F:protein folding chaperone"/>
    <property type="evidence" value="ECO:0007669"/>
    <property type="project" value="TreeGrafter"/>
</dbReference>
<dbReference type="EMBL" id="DF820472">
    <property type="protein sequence ID" value="GAK60176.1"/>
    <property type="molecule type" value="Genomic_DNA"/>
</dbReference>
<dbReference type="SUPFAM" id="SSF118352">
    <property type="entry name" value="HSP33 redox switch-like"/>
    <property type="match status" value="1"/>
</dbReference>
<dbReference type="GO" id="GO:0051082">
    <property type="term" value="F:unfolded protein binding"/>
    <property type="evidence" value="ECO:0007669"/>
    <property type="project" value="UniProtKB-UniRule"/>
</dbReference>
<keyword evidence="8" id="KW-1185">Reference proteome</keyword>
<dbReference type="Proteomes" id="UP000030661">
    <property type="component" value="Unassembled WGS sequence"/>
</dbReference>
<comment type="subcellular location">
    <subcellularLocation>
        <location evidence="6">Cytoplasm</location>
    </subcellularLocation>
</comment>
<name>A0A081C6H1_VECG1</name>
<evidence type="ECO:0000256" key="5">
    <source>
        <dbReference type="ARBA" id="ARBA00023284"/>
    </source>
</evidence>
<keyword evidence="3 6" id="KW-1015">Disulfide bond</keyword>
<feature type="disulfide bond" description="Redox-active" evidence="6">
    <location>
        <begin position="271"/>
        <end position="274"/>
    </location>
</feature>